<dbReference type="OrthoDB" id="1274115at2759"/>
<dbReference type="PROSITE" id="PS00061">
    <property type="entry name" value="ADH_SHORT"/>
    <property type="match status" value="1"/>
</dbReference>
<evidence type="ECO:0000259" key="4">
    <source>
        <dbReference type="SMART" id="SM00822"/>
    </source>
</evidence>
<dbReference type="PRINTS" id="PR00080">
    <property type="entry name" value="SDRFAMILY"/>
</dbReference>
<dbReference type="InterPro" id="IPR020904">
    <property type="entry name" value="Sc_DH/Rdtase_CS"/>
</dbReference>
<dbReference type="PANTHER" id="PTHR43658">
    <property type="entry name" value="SHORT-CHAIN DEHYDROGENASE/REDUCTASE"/>
    <property type="match status" value="1"/>
</dbReference>
<evidence type="ECO:0000256" key="3">
    <source>
        <dbReference type="RuleBase" id="RU000363"/>
    </source>
</evidence>
<evidence type="ECO:0000256" key="2">
    <source>
        <dbReference type="ARBA" id="ARBA00023002"/>
    </source>
</evidence>
<dbReference type="InterPro" id="IPR036291">
    <property type="entry name" value="NAD(P)-bd_dom_sf"/>
</dbReference>
<dbReference type="VEuPathDB" id="FungiDB:TAPDE_004372"/>
<dbReference type="PANTHER" id="PTHR43658:SF8">
    <property type="entry name" value="17-BETA-HYDROXYSTEROID DEHYDROGENASE 14-RELATED"/>
    <property type="match status" value="1"/>
</dbReference>
<comment type="caution">
    <text evidence="5">The sequence shown here is derived from an EMBL/GenBank/DDBJ whole genome shotgun (WGS) entry which is preliminary data.</text>
</comment>
<dbReference type="InterPro" id="IPR002347">
    <property type="entry name" value="SDR_fam"/>
</dbReference>
<comment type="similarity">
    <text evidence="3">Belongs to the short-chain dehydrogenases/reductases (SDR) family.</text>
</comment>
<organism evidence="5 6">
    <name type="scientific">Taphrina deformans (strain PYCC 5710 / ATCC 11124 / CBS 356.35 / IMI 108563 / JCM 9778 / NBRC 8474)</name>
    <name type="common">Peach leaf curl fungus</name>
    <name type="synonym">Lalaria deformans</name>
    <dbReference type="NCBI Taxonomy" id="1097556"/>
    <lineage>
        <taxon>Eukaryota</taxon>
        <taxon>Fungi</taxon>
        <taxon>Dikarya</taxon>
        <taxon>Ascomycota</taxon>
        <taxon>Taphrinomycotina</taxon>
        <taxon>Taphrinomycetes</taxon>
        <taxon>Taphrinales</taxon>
        <taxon>Taphrinaceae</taxon>
        <taxon>Taphrina</taxon>
    </lineage>
</organism>
<evidence type="ECO:0000313" key="5">
    <source>
        <dbReference type="EMBL" id="CCG84009.1"/>
    </source>
</evidence>
<keyword evidence="6" id="KW-1185">Reference proteome</keyword>
<sequence>MQLKDKLFVVTGAGSGLGEASARSLYAGGAYVAVLDRDKDAGQNVCKELGQRAKFFYADLGDDAGTEEAINQSIAWSKEVGKPVSGAVNCAGIGFAGKIVGRDNKPFDLEAFKYVLQINLIGTYNVSRLVAAHMCSIEEDSVSGERGCIVMVSSAAGRDGQTGQTPYSASKGGVNGLTLPMARDLARHKIRVVTVAPTLFSTKMGANTPTKAAAALQSMLEFPNRFGNADEFGHLVKSMIENTYVNGDVYNISGASRLGKL</sequence>
<name>R4XL16_TAPDE</name>
<keyword evidence="1" id="KW-0521">NADP</keyword>
<protein>
    <recommendedName>
        <fullName evidence="4">Ketoreductase domain-containing protein</fullName>
    </recommendedName>
</protein>
<gene>
    <name evidence="5" type="ORF">TAPDE_004372</name>
</gene>
<dbReference type="SUPFAM" id="SSF51735">
    <property type="entry name" value="NAD(P)-binding Rossmann-fold domains"/>
    <property type="match status" value="1"/>
</dbReference>
<dbReference type="AlphaFoldDB" id="R4XL16"/>
<dbReference type="InterPro" id="IPR057326">
    <property type="entry name" value="KR_dom"/>
</dbReference>
<proteinExistence type="inferred from homology"/>
<feature type="domain" description="Ketoreductase" evidence="4">
    <location>
        <begin position="6"/>
        <end position="188"/>
    </location>
</feature>
<dbReference type="SMART" id="SM00822">
    <property type="entry name" value="PKS_KR"/>
    <property type="match status" value="1"/>
</dbReference>
<dbReference type="Proteomes" id="UP000013776">
    <property type="component" value="Unassembled WGS sequence"/>
</dbReference>
<dbReference type="Pfam" id="PF00106">
    <property type="entry name" value="adh_short"/>
    <property type="match status" value="1"/>
</dbReference>
<dbReference type="PRINTS" id="PR00081">
    <property type="entry name" value="GDHRDH"/>
</dbReference>
<reference evidence="5 6" key="1">
    <citation type="journal article" date="2013" name="MBio">
        <title>Genome sequencing of the plant pathogen Taphrina deformans, the causal agent of peach leaf curl.</title>
        <authorList>
            <person name="Cisse O.H."/>
            <person name="Almeida J.M.G.C.F."/>
            <person name="Fonseca A."/>
            <person name="Kumar A.A."/>
            <person name="Salojaervi J."/>
            <person name="Overmyer K."/>
            <person name="Hauser P.M."/>
            <person name="Pagni M."/>
        </authorList>
    </citation>
    <scope>NUCLEOTIDE SEQUENCE [LARGE SCALE GENOMIC DNA]</scope>
    <source>
        <strain evidence="6">PYCC 5710 / ATCC 11124 / CBS 356.35 / IMI 108563 / JCM 9778 / NBRC 8474</strain>
    </source>
</reference>
<keyword evidence="2" id="KW-0560">Oxidoreductase</keyword>
<dbReference type="Gene3D" id="3.40.50.720">
    <property type="entry name" value="NAD(P)-binding Rossmann-like Domain"/>
    <property type="match status" value="1"/>
</dbReference>
<accession>R4XL16</accession>
<evidence type="ECO:0000313" key="6">
    <source>
        <dbReference type="Proteomes" id="UP000013776"/>
    </source>
</evidence>
<dbReference type="eggNOG" id="KOG1199">
    <property type="taxonomic scope" value="Eukaryota"/>
</dbReference>
<dbReference type="GO" id="GO:0016491">
    <property type="term" value="F:oxidoreductase activity"/>
    <property type="evidence" value="ECO:0007669"/>
    <property type="project" value="UniProtKB-KW"/>
</dbReference>
<dbReference type="EMBL" id="CAHR02000194">
    <property type="protein sequence ID" value="CCG84009.1"/>
    <property type="molecule type" value="Genomic_DNA"/>
</dbReference>
<evidence type="ECO:0000256" key="1">
    <source>
        <dbReference type="ARBA" id="ARBA00022857"/>
    </source>
</evidence>
<dbReference type="STRING" id="1097556.R4XL16"/>